<feature type="coiled-coil region" evidence="1">
    <location>
        <begin position="95"/>
        <end position="162"/>
    </location>
</feature>
<dbReference type="RefSeq" id="XP_005824764.1">
    <property type="nucleotide sequence ID" value="XM_005824707.1"/>
</dbReference>
<accession>L1IPK1</accession>
<evidence type="ECO:0000313" key="2">
    <source>
        <dbReference type="EMBL" id="EKX37784.1"/>
    </source>
</evidence>
<dbReference type="EnsemblProtists" id="EKX37784">
    <property type="protein sequence ID" value="EKX37784"/>
    <property type="gene ID" value="GUITHDRAFT_116089"/>
</dbReference>
<dbReference type="KEGG" id="gtt:GUITHDRAFT_116089"/>
<reference evidence="4" key="2">
    <citation type="submission" date="2012-11" db="EMBL/GenBank/DDBJ databases">
        <authorList>
            <person name="Kuo A."/>
            <person name="Curtis B.A."/>
            <person name="Tanifuji G."/>
            <person name="Burki F."/>
            <person name="Gruber A."/>
            <person name="Irimia M."/>
            <person name="Maruyama S."/>
            <person name="Arias M.C."/>
            <person name="Ball S.G."/>
            <person name="Gile G.H."/>
            <person name="Hirakawa Y."/>
            <person name="Hopkins J.F."/>
            <person name="Rensing S.A."/>
            <person name="Schmutz J."/>
            <person name="Symeonidi A."/>
            <person name="Elias M."/>
            <person name="Eveleigh R.J."/>
            <person name="Herman E.K."/>
            <person name="Klute M.J."/>
            <person name="Nakayama T."/>
            <person name="Obornik M."/>
            <person name="Reyes-Prieto A."/>
            <person name="Armbrust E.V."/>
            <person name="Aves S.J."/>
            <person name="Beiko R.G."/>
            <person name="Coutinho P."/>
            <person name="Dacks J.B."/>
            <person name="Durnford D.G."/>
            <person name="Fast N.M."/>
            <person name="Green B.R."/>
            <person name="Grisdale C."/>
            <person name="Hempe F."/>
            <person name="Henrissat B."/>
            <person name="Hoppner M.P."/>
            <person name="Ishida K.-I."/>
            <person name="Kim E."/>
            <person name="Koreny L."/>
            <person name="Kroth P.G."/>
            <person name="Liu Y."/>
            <person name="Malik S.-B."/>
            <person name="Maier U.G."/>
            <person name="McRose D."/>
            <person name="Mock T."/>
            <person name="Neilson J.A."/>
            <person name="Onodera N.T."/>
            <person name="Poole A.M."/>
            <person name="Pritham E.J."/>
            <person name="Richards T.A."/>
            <person name="Rocap G."/>
            <person name="Roy S.W."/>
            <person name="Sarai C."/>
            <person name="Schaack S."/>
            <person name="Shirato S."/>
            <person name="Slamovits C.H."/>
            <person name="Spencer D.F."/>
            <person name="Suzuki S."/>
            <person name="Worden A.Z."/>
            <person name="Zauner S."/>
            <person name="Barry K."/>
            <person name="Bell C."/>
            <person name="Bharti A.K."/>
            <person name="Crow J.A."/>
            <person name="Grimwood J."/>
            <person name="Kramer R."/>
            <person name="Lindquist E."/>
            <person name="Lucas S."/>
            <person name="Salamov A."/>
            <person name="McFadden G.I."/>
            <person name="Lane C.E."/>
            <person name="Keeling P.J."/>
            <person name="Gray M.W."/>
            <person name="Grigoriev I.V."/>
            <person name="Archibald J.M."/>
        </authorList>
    </citation>
    <scope>NUCLEOTIDE SEQUENCE</scope>
    <source>
        <strain evidence="4">CCMP2712</strain>
    </source>
</reference>
<sequence length="212" mass="24480">MKSQIEEQVEHVLKIISRQAPRPSQGPTTVRGRVVSQHAGSKDAGTQTEDANTWIQVKDGHINLFNHHPLPVVPARVSHAENMESLSEAKADRIARDDARLADELLQEAKELRQAGKEEESKEMGLESKDLLKKLQLMIKRKEFATREKEFFDKRIEKIEHELPSLKSKTVPEDKAINQLRITSDEERRRICRDPKYWKTKLCRSELKALRC</sequence>
<dbReference type="PaxDb" id="55529-EKX37784"/>
<gene>
    <name evidence="2" type="ORF">GUITHDRAFT_116089</name>
</gene>
<dbReference type="HOGENOM" id="CLU_1301774_0_0_1"/>
<reference evidence="3" key="3">
    <citation type="submission" date="2016-03" db="UniProtKB">
        <authorList>
            <consortium name="EnsemblProtists"/>
        </authorList>
    </citation>
    <scope>IDENTIFICATION</scope>
</reference>
<evidence type="ECO:0000256" key="1">
    <source>
        <dbReference type="SAM" id="Coils"/>
    </source>
</evidence>
<keyword evidence="1" id="KW-0175">Coiled coil</keyword>
<dbReference type="AlphaFoldDB" id="L1IPK1"/>
<evidence type="ECO:0000313" key="4">
    <source>
        <dbReference type="Proteomes" id="UP000011087"/>
    </source>
</evidence>
<evidence type="ECO:0000313" key="3">
    <source>
        <dbReference type="EnsemblProtists" id="EKX37784"/>
    </source>
</evidence>
<reference evidence="2 4" key="1">
    <citation type="journal article" date="2012" name="Nature">
        <title>Algal genomes reveal evolutionary mosaicism and the fate of nucleomorphs.</title>
        <authorList>
            <consortium name="DOE Joint Genome Institute"/>
            <person name="Curtis B.A."/>
            <person name="Tanifuji G."/>
            <person name="Burki F."/>
            <person name="Gruber A."/>
            <person name="Irimia M."/>
            <person name="Maruyama S."/>
            <person name="Arias M.C."/>
            <person name="Ball S.G."/>
            <person name="Gile G.H."/>
            <person name="Hirakawa Y."/>
            <person name="Hopkins J.F."/>
            <person name="Kuo A."/>
            <person name="Rensing S.A."/>
            <person name="Schmutz J."/>
            <person name="Symeonidi A."/>
            <person name="Elias M."/>
            <person name="Eveleigh R.J."/>
            <person name="Herman E.K."/>
            <person name="Klute M.J."/>
            <person name="Nakayama T."/>
            <person name="Obornik M."/>
            <person name="Reyes-Prieto A."/>
            <person name="Armbrust E.V."/>
            <person name="Aves S.J."/>
            <person name="Beiko R.G."/>
            <person name="Coutinho P."/>
            <person name="Dacks J.B."/>
            <person name="Durnford D.G."/>
            <person name="Fast N.M."/>
            <person name="Green B.R."/>
            <person name="Grisdale C.J."/>
            <person name="Hempel F."/>
            <person name="Henrissat B."/>
            <person name="Hoppner M.P."/>
            <person name="Ishida K."/>
            <person name="Kim E."/>
            <person name="Koreny L."/>
            <person name="Kroth P.G."/>
            <person name="Liu Y."/>
            <person name="Malik S.B."/>
            <person name="Maier U.G."/>
            <person name="McRose D."/>
            <person name="Mock T."/>
            <person name="Neilson J.A."/>
            <person name="Onodera N.T."/>
            <person name="Poole A.M."/>
            <person name="Pritham E.J."/>
            <person name="Richards T.A."/>
            <person name="Rocap G."/>
            <person name="Roy S.W."/>
            <person name="Sarai C."/>
            <person name="Schaack S."/>
            <person name="Shirato S."/>
            <person name="Slamovits C.H."/>
            <person name="Spencer D.F."/>
            <person name="Suzuki S."/>
            <person name="Worden A.Z."/>
            <person name="Zauner S."/>
            <person name="Barry K."/>
            <person name="Bell C."/>
            <person name="Bharti A.K."/>
            <person name="Crow J.A."/>
            <person name="Grimwood J."/>
            <person name="Kramer R."/>
            <person name="Lindquist E."/>
            <person name="Lucas S."/>
            <person name="Salamov A."/>
            <person name="McFadden G.I."/>
            <person name="Lane C.E."/>
            <person name="Keeling P.J."/>
            <person name="Gray M.W."/>
            <person name="Grigoriev I.V."/>
            <person name="Archibald J.M."/>
        </authorList>
    </citation>
    <scope>NUCLEOTIDE SEQUENCE</scope>
    <source>
        <strain evidence="2 4">CCMP2712</strain>
    </source>
</reference>
<organism evidence="2">
    <name type="scientific">Guillardia theta (strain CCMP2712)</name>
    <name type="common">Cryptophyte</name>
    <dbReference type="NCBI Taxonomy" id="905079"/>
    <lineage>
        <taxon>Eukaryota</taxon>
        <taxon>Cryptophyceae</taxon>
        <taxon>Pyrenomonadales</taxon>
        <taxon>Geminigeraceae</taxon>
        <taxon>Guillardia</taxon>
    </lineage>
</organism>
<dbReference type="Proteomes" id="UP000011087">
    <property type="component" value="Unassembled WGS sequence"/>
</dbReference>
<proteinExistence type="predicted"/>
<protein>
    <submittedName>
        <fullName evidence="2 3">Uncharacterized protein</fullName>
    </submittedName>
</protein>
<dbReference type="GeneID" id="17294497"/>
<name>L1IPK1_GUITC</name>
<keyword evidence="4" id="KW-1185">Reference proteome</keyword>
<dbReference type="EMBL" id="JH993055">
    <property type="protein sequence ID" value="EKX37784.1"/>
    <property type="molecule type" value="Genomic_DNA"/>
</dbReference>